<evidence type="ECO:0000313" key="2">
    <source>
        <dbReference type="Proteomes" id="UP000314294"/>
    </source>
</evidence>
<name>A0A4Z2H6U3_9TELE</name>
<reference evidence="1 2" key="1">
    <citation type="submission" date="2019-03" db="EMBL/GenBank/DDBJ databases">
        <title>First draft genome of Liparis tanakae, snailfish: a comprehensive survey of snailfish specific genes.</title>
        <authorList>
            <person name="Kim W."/>
            <person name="Song I."/>
            <person name="Jeong J.-H."/>
            <person name="Kim D."/>
            <person name="Kim S."/>
            <person name="Ryu S."/>
            <person name="Song J.Y."/>
            <person name="Lee S.K."/>
        </authorList>
    </citation>
    <scope>NUCLEOTIDE SEQUENCE [LARGE SCALE GENOMIC DNA]</scope>
    <source>
        <tissue evidence="1">Muscle</tissue>
    </source>
</reference>
<sequence length="118" mass="13181">MYRRVRTYNPMRMRRYQYAYTEGGDGERTSRRGIVMAMAGIAEDDLDEVMRGEAEDVFFLDGKACQGSVVECESRRGLLGGPRGWTGSLRSPRSDTLTTRTVLQAVLQQPLSAVLALT</sequence>
<proteinExistence type="predicted"/>
<dbReference type="Proteomes" id="UP000314294">
    <property type="component" value="Unassembled WGS sequence"/>
</dbReference>
<comment type="caution">
    <text evidence="1">The sequence shown here is derived from an EMBL/GenBank/DDBJ whole genome shotgun (WGS) entry which is preliminary data.</text>
</comment>
<evidence type="ECO:0000313" key="1">
    <source>
        <dbReference type="EMBL" id="TNN61466.1"/>
    </source>
</evidence>
<dbReference type="EMBL" id="SRLO01000315">
    <property type="protein sequence ID" value="TNN61466.1"/>
    <property type="molecule type" value="Genomic_DNA"/>
</dbReference>
<keyword evidence="2" id="KW-1185">Reference proteome</keyword>
<gene>
    <name evidence="1" type="ORF">EYF80_028345</name>
</gene>
<accession>A0A4Z2H6U3</accession>
<organism evidence="1 2">
    <name type="scientific">Liparis tanakae</name>
    <name type="common">Tanaka's snailfish</name>
    <dbReference type="NCBI Taxonomy" id="230148"/>
    <lineage>
        <taxon>Eukaryota</taxon>
        <taxon>Metazoa</taxon>
        <taxon>Chordata</taxon>
        <taxon>Craniata</taxon>
        <taxon>Vertebrata</taxon>
        <taxon>Euteleostomi</taxon>
        <taxon>Actinopterygii</taxon>
        <taxon>Neopterygii</taxon>
        <taxon>Teleostei</taxon>
        <taxon>Neoteleostei</taxon>
        <taxon>Acanthomorphata</taxon>
        <taxon>Eupercaria</taxon>
        <taxon>Perciformes</taxon>
        <taxon>Cottioidei</taxon>
        <taxon>Cottales</taxon>
        <taxon>Liparidae</taxon>
        <taxon>Liparis</taxon>
    </lineage>
</organism>
<dbReference type="AlphaFoldDB" id="A0A4Z2H6U3"/>
<protein>
    <submittedName>
        <fullName evidence="1">Uncharacterized protein</fullName>
    </submittedName>
</protein>